<feature type="compositionally biased region" description="Basic and acidic residues" evidence="1">
    <location>
        <begin position="74"/>
        <end position="89"/>
    </location>
</feature>
<comment type="caution">
    <text evidence="2">The sequence shown here is derived from an EMBL/GenBank/DDBJ whole genome shotgun (WGS) entry which is preliminary data.</text>
</comment>
<gene>
    <name evidence="2" type="ORF">SDC9_41617</name>
</gene>
<dbReference type="AlphaFoldDB" id="A0A644VVV2"/>
<protein>
    <submittedName>
        <fullName evidence="2">Uncharacterized protein</fullName>
    </submittedName>
</protein>
<feature type="compositionally biased region" description="Basic residues" evidence="1">
    <location>
        <begin position="270"/>
        <end position="281"/>
    </location>
</feature>
<feature type="region of interest" description="Disordered" evidence="1">
    <location>
        <begin position="1"/>
        <end position="319"/>
    </location>
</feature>
<feature type="compositionally biased region" description="Basic and acidic residues" evidence="1">
    <location>
        <begin position="158"/>
        <end position="176"/>
    </location>
</feature>
<sequence>MPEQVSAQRCQKIPDDNGHSPEKPPEEHTPRSRLFHHGTVETEPHHVESRGHEHLPRRGEAFEEAREGKHRCGGRREKKEDDEEGHRELSLFSLPEGEDKDDGGDPQGPGELHDGGRGEGRVPEKGGGPHHGTRVVDAEGAPDAVLFRRKRDYFGQQRKGEEGHGVEQKDHAHGDPDLFVPGLHHRGDGGYGAAAADGGTEGDEFHGIPVEAEEPEQEIPQRDDHAEAHRRLPESLPAHGDHLPDVQAETEEDHRSVEGELPHFPEAGRSRRRYGVAHRRAEKQGNAHRPGFRGGQEGQSHHDGEKEKKRDVRSFQFQK</sequence>
<proteinExistence type="predicted"/>
<feature type="compositionally biased region" description="Basic and acidic residues" evidence="1">
    <location>
        <begin position="299"/>
        <end position="313"/>
    </location>
</feature>
<feature type="compositionally biased region" description="Basic and acidic residues" evidence="1">
    <location>
        <begin position="12"/>
        <end position="30"/>
    </location>
</feature>
<feature type="compositionally biased region" description="Basic and acidic residues" evidence="1">
    <location>
        <begin position="38"/>
        <end position="67"/>
    </location>
</feature>
<feature type="compositionally biased region" description="Basic and acidic residues" evidence="1">
    <location>
        <begin position="252"/>
        <end position="269"/>
    </location>
</feature>
<feature type="compositionally biased region" description="Basic and acidic residues" evidence="1">
    <location>
        <begin position="111"/>
        <end position="124"/>
    </location>
</feature>
<dbReference type="EMBL" id="VSSQ01000467">
    <property type="protein sequence ID" value="MPL95446.1"/>
    <property type="molecule type" value="Genomic_DNA"/>
</dbReference>
<reference evidence="2" key="1">
    <citation type="submission" date="2019-08" db="EMBL/GenBank/DDBJ databases">
        <authorList>
            <person name="Kucharzyk K."/>
            <person name="Murdoch R.W."/>
            <person name="Higgins S."/>
            <person name="Loffler F."/>
        </authorList>
    </citation>
    <scope>NUCLEOTIDE SEQUENCE</scope>
</reference>
<organism evidence="2">
    <name type="scientific">bioreactor metagenome</name>
    <dbReference type="NCBI Taxonomy" id="1076179"/>
    <lineage>
        <taxon>unclassified sequences</taxon>
        <taxon>metagenomes</taxon>
        <taxon>ecological metagenomes</taxon>
    </lineage>
</organism>
<evidence type="ECO:0000313" key="2">
    <source>
        <dbReference type="EMBL" id="MPL95446.1"/>
    </source>
</evidence>
<evidence type="ECO:0000256" key="1">
    <source>
        <dbReference type="SAM" id="MobiDB-lite"/>
    </source>
</evidence>
<accession>A0A644VVV2</accession>
<name>A0A644VVV2_9ZZZZ</name>
<feature type="compositionally biased region" description="Basic and acidic residues" evidence="1">
    <location>
        <begin position="219"/>
        <end position="244"/>
    </location>
</feature>